<name>A0AAD9WK85_9ROSI</name>
<sequence length="218" mass="24422">MLNTAIERKCISGFKCIRFTPIISHLFFTDDSLLFSKASCKECVVLRGISDNYMKAFGQVVNFNKSDICVSKSTSKCSLGSVIWNGLLWEKKILVAGSRWRIRDGSSVSIYEDRWVPRPSTFRIFSPPKFGVNTLVSALITDSGGWNVPLVRESFLPEDAEAILSMPFGTSQSTDSLIWHYENYGTYSVRSGYKIGCHMAQPDSSSGLNSLESWWKAL</sequence>
<protein>
    <submittedName>
        <fullName evidence="1">Uncharacterized protein</fullName>
    </submittedName>
</protein>
<evidence type="ECO:0000313" key="1">
    <source>
        <dbReference type="EMBL" id="KAK2634246.1"/>
    </source>
</evidence>
<gene>
    <name evidence="1" type="ORF">Ddye_029038</name>
</gene>
<dbReference type="AlphaFoldDB" id="A0AAD9WK85"/>
<accession>A0AAD9WK85</accession>
<keyword evidence="2" id="KW-1185">Reference proteome</keyword>
<proteinExistence type="predicted"/>
<organism evidence="1 2">
    <name type="scientific">Dipteronia dyeriana</name>
    <dbReference type="NCBI Taxonomy" id="168575"/>
    <lineage>
        <taxon>Eukaryota</taxon>
        <taxon>Viridiplantae</taxon>
        <taxon>Streptophyta</taxon>
        <taxon>Embryophyta</taxon>
        <taxon>Tracheophyta</taxon>
        <taxon>Spermatophyta</taxon>
        <taxon>Magnoliopsida</taxon>
        <taxon>eudicotyledons</taxon>
        <taxon>Gunneridae</taxon>
        <taxon>Pentapetalae</taxon>
        <taxon>rosids</taxon>
        <taxon>malvids</taxon>
        <taxon>Sapindales</taxon>
        <taxon>Sapindaceae</taxon>
        <taxon>Hippocastanoideae</taxon>
        <taxon>Acereae</taxon>
        <taxon>Dipteronia</taxon>
    </lineage>
</organism>
<evidence type="ECO:0000313" key="2">
    <source>
        <dbReference type="Proteomes" id="UP001280121"/>
    </source>
</evidence>
<reference evidence="1" key="1">
    <citation type="journal article" date="2023" name="Plant J.">
        <title>Genome sequences and population genomics provide insights into the demographic history, inbreeding, and mutation load of two 'living fossil' tree species of Dipteronia.</title>
        <authorList>
            <person name="Feng Y."/>
            <person name="Comes H.P."/>
            <person name="Chen J."/>
            <person name="Zhu S."/>
            <person name="Lu R."/>
            <person name="Zhang X."/>
            <person name="Li P."/>
            <person name="Qiu J."/>
            <person name="Olsen K.M."/>
            <person name="Qiu Y."/>
        </authorList>
    </citation>
    <scope>NUCLEOTIDE SEQUENCE</scope>
    <source>
        <strain evidence="1">KIB01</strain>
    </source>
</reference>
<dbReference type="Proteomes" id="UP001280121">
    <property type="component" value="Unassembled WGS sequence"/>
</dbReference>
<dbReference type="EMBL" id="JANJYI010000009">
    <property type="protein sequence ID" value="KAK2634246.1"/>
    <property type="molecule type" value="Genomic_DNA"/>
</dbReference>
<comment type="caution">
    <text evidence="1">The sequence shown here is derived from an EMBL/GenBank/DDBJ whole genome shotgun (WGS) entry which is preliminary data.</text>
</comment>